<proteinExistence type="predicted"/>
<accession>A0A844HJE9</accession>
<protein>
    <submittedName>
        <fullName evidence="2">AAA family ATPase</fullName>
    </submittedName>
</protein>
<dbReference type="GO" id="GO:0005524">
    <property type="term" value="F:ATP binding"/>
    <property type="evidence" value="ECO:0007669"/>
    <property type="project" value="InterPro"/>
</dbReference>
<name>A0A844HJE9_9RHOB</name>
<dbReference type="GO" id="GO:0016887">
    <property type="term" value="F:ATP hydrolysis activity"/>
    <property type="evidence" value="ECO:0007669"/>
    <property type="project" value="InterPro"/>
</dbReference>
<dbReference type="Gene3D" id="3.40.50.300">
    <property type="entry name" value="P-loop containing nucleotide triphosphate hydrolases"/>
    <property type="match status" value="2"/>
</dbReference>
<dbReference type="PANTHER" id="PTHR43581:SF2">
    <property type="entry name" value="EXCINUCLEASE ATPASE SUBUNIT"/>
    <property type="match status" value="1"/>
</dbReference>
<evidence type="ECO:0000313" key="3">
    <source>
        <dbReference type="Proteomes" id="UP000449846"/>
    </source>
</evidence>
<sequence>MSFCEPNSRCYSSSVREKIAMLKVRRTTPSALFFDTIDEPRERLLRWAHRSLEERRQRRAPIDHDLFHGSDLAEMVYHDFDGACAFCERPVDPSDGVSHFRPLSIDGDHDGERHTDHYSWLAYEWLNLFLICRICQKQRSDKFYVTGRRARFLATFDEVRAEERPLLIDPTIENPASHLSFLFSGECIPKRSSAKAKVTVDLLALNDDELVYRRHNAIETVVGAWKNALQDDADISGVALNTPFFGAWRDVLARTLSEFGIATLGASSGHSLVRRLRDLIEKNDRNGRDRMAAAIDLVRNSDQIRQAQFHRESAELERVFYPAIVRLPDVGLRAPQAEIKCVQITNFKAIDRLDISLREARSRKSGASCLMLLGENAVGKSTCLSAIALALLGTREAQKLRLSYSDLARSQAPESWDVWGREPLEVRLQLDAGSEPAIFIYDPVRGGVEGSSEQSTIVLGYGPHRYFAKARGRRGTSAAHGVRSLFDSRQALPDPTEWLDGLRGRAFDEVARTIRTILPVGDDDQLVNDTRSGICVFAQGQLTPVGQLSEGYRSVFAMVTDICRNLLEHWSNLEIAHGVVLVDEIETHLHPRWKMRVMSSLREAFPRIQFVVTTHDPLCVRGMDDGEVVVLARNEKGGITTLADLPDVSGMRVEQLLTSEYFGLSSTIDPELNLEIARLSEGVARDPSLKIGVEADKLISRLTVGDSASAQIIQEALLRYLQEREKPSDALGANARADAVKAVFLALRSSRAG</sequence>
<evidence type="ECO:0000259" key="1">
    <source>
        <dbReference type="Pfam" id="PF13304"/>
    </source>
</evidence>
<dbReference type="Pfam" id="PF13304">
    <property type="entry name" value="AAA_21"/>
    <property type="match status" value="1"/>
</dbReference>
<dbReference type="AlphaFoldDB" id="A0A844HJE9"/>
<dbReference type="Proteomes" id="UP000449846">
    <property type="component" value="Unassembled WGS sequence"/>
</dbReference>
<comment type="caution">
    <text evidence="2">The sequence shown here is derived from an EMBL/GenBank/DDBJ whole genome shotgun (WGS) entry which is preliminary data.</text>
</comment>
<feature type="domain" description="ATPase AAA-type core" evidence="1">
    <location>
        <begin position="520"/>
        <end position="618"/>
    </location>
</feature>
<dbReference type="InterPro" id="IPR003959">
    <property type="entry name" value="ATPase_AAA_core"/>
</dbReference>
<dbReference type="EMBL" id="WMIG01000005">
    <property type="protein sequence ID" value="MTH60060.1"/>
    <property type="molecule type" value="Genomic_DNA"/>
</dbReference>
<dbReference type="InterPro" id="IPR027417">
    <property type="entry name" value="P-loop_NTPase"/>
</dbReference>
<evidence type="ECO:0000313" key="2">
    <source>
        <dbReference type="EMBL" id="MTH60060.1"/>
    </source>
</evidence>
<dbReference type="InterPro" id="IPR051396">
    <property type="entry name" value="Bact_Antivir_Def_Nuclease"/>
</dbReference>
<dbReference type="OrthoDB" id="9789856at2"/>
<dbReference type="PANTHER" id="PTHR43581">
    <property type="entry name" value="ATP/GTP PHOSPHATASE"/>
    <property type="match status" value="1"/>
</dbReference>
<reference evidence="2 3" key="1">
    <citation type="submission" date="2019-11" db="EMBL/GenBank/DDBJ databases">
        <authorList>
            <person name="Dong K."/>
        </authorList>
    </citation>
    <scope>NUCLEOTIDE SEQUENCE [LARGE SCALE GENOMIC DNA]</scope>
    <source>
        <strain evidence="2 3">NBRC 112902</strain>
    </source>
</reference>
<keyword evidence="3" id="KW-1185">Reference proteome</keyword>
<organism evidence="2 3">
    <name type="scientific">Paracoccus litorisediminis</name>
    <dbReference type="NCBI Taxonomy" id="2006130"/>
    <lineage>
        <taxon>Bacteria</taxon>
        <taxon>Pseudomonadati</taxon>
        <taxon>Pseudomonadota</taxon>
        <taxon>Alphaproteobacteria</taxon>
        <taxon>Rhodobacterales</taxon>
        <taxon>Paracoccaceae</taxon>
        <taxon>Paracoccus</taxon>
    </lineage>
</organism>
<dbReference type="SUPFAM" id="SSF52540">
    <property type="entry name" value="P-loop containing nucleoside triphosphate hydrolases"/>
    <property type="match status" value="1"/>
</dbReference>
<gene>
    <name evidence="2" type="ORF">GL300_12660</name>
</gene>